<gene>
    <name evidence="1" type="ORF">ACFP56_07935</name>
</gene>
<sequence>MLFDPVVFENLKVALENQLYDLDNLDSRILITDRKDIIDMAVMSRKWSLGFTLPHRKQACPLKAEMILSSSIRDLSDEILERKGTTPACSLLLRFTCFVEQPLIECPIIERIIDETWDRGLIPEQRLTATFGDHTLPVDEWVPRYYENIIDLPFNRRINEEQMEDLESLIEHTIRTLEALDQVVL</sequence>
<organism evidence="1 2">
    <name type="scientific">Paenibacillus septentrionalis</name>
    <dbReference type="NCBI Taxonomy" id="429342"/>
    <lineage>
        <taxon>Bacteria</taxon>
        <taxon>Bacillati</taxon>
        <taxon>Bacillota</taxon>
        <taxon>Bacilli</taxon>
        <taxon>Bacillales</taxon>
        <taxon>Paenibacillaceae</taxon>
        <taxon>Paenibacillus</taxon>
    </lineage>
</organism>
<comment type="caution">
    <text evidence="1">The sequence shown here is derived from an EMBL/GenBank/DDBJ whole genome shotgun (WGS) entry which is preliminary data.</text>
</comment>
<accession>A0ABW1V3J9</accession>
<dbReference type="RefSeq" id="WP_379233037.1">
    <property type="nucleotide sequence ID" value="NZ_JBHSTE010000002.1"/>
</dbReference>
<keyword evidence="2" id="KW-1185">Reference proteome</keyword>
<name>A0ABW1V3J9_9BACL</name>
<evidence type="ECO:0000313" key="1">
    <source>
        <dbReference type="EMBL" id="MFC6332553.1"/>
    </source>
</evidence>
<dbReference type="EMBL" id="JBHSTE010000002">
    <property type="protein sequence ID" value="MFC6332553.1"/>
    <property type="molecule type" value="Genomic_DNA"/>
</dbReference>
<evidence type="ECO:0000313" key="2">
    <source>
        <dbReference type="Proteomes" id="UP001596233"/>
    </source>
</evidence>
<reference evidence="2" key="1">
    <citation type="journal article" date="2019" name="Int. J. Syst. Evol. Microbiol.">
        <title>The Global Catalogue of Microorganisms (GCM) 10K type strain sequencing project: providing services to taxonomists for standard genome sequencing and annotation.</title>
        <authorList>
            <consortium name="The Broad Institute Genomics Platform"/>
            <consortium name="The Broad Institute Genome Sequencing Center for Infectious Disease"/>
            <person name="Wu L."/>
            <person name="Ma J."/>
        </authorList>
    </citation>
    <scope>NUCLEOTIDE SEQUENCE [LARGE SCALE GENOMIC DNA]</scope>
    <source>
        <strain evidence="2">PCU 280</strain>
    </source>
</reference>
<proteinExistence type="predicted"/>
<protein>
    <submittedName>
        <fullName evidence="1">Uncharacterized protein</fullName>
    </submittedName>
</protein>
<dbReference type="Proteomes" id="UP001596233">
    <property type="component" value="Unassembled WGS sequence"/>
</dbReference>